<organism evidence="1 2">
    <name type="scientific">Solirubrobacter pauli</name>
    <dbReference type="NCBI Taxonomy" id="166793"/>
    <lineage>
        <taxon>Bacteria</taxon>
        <taxon>Bacillati</taxon>
        <taxon>Actinomycetota</taxon>
        <taxon>Thermoleophilia</taxon>
        <taxon>Solirubrobacterales</taxon>
        <taxon>Solirubrobacteraceae</taxon>
        <taxon>Solirubrobacter</taxon>
    </lineage>
</organism>
<comment type="caution">
    <text evidence="1">The sequence shown here is derived from an EMBL/GenBank/DDBJ whole genome shotgun (WGS) entry which is preliminary data.</text>
</comment>
<dbReference type="AlphaFoldDB" id="A0A660LAI7"/>
<sequence>MLYVVGVPSYKGAFGEEQATRLLWRAGFGPKPGQATELAELGLQGAIRSLTRPKSTRLLGPNPAVDGAPLAPRDAWGHDHLWWLDRMVRTEAPLVERMTLIWHDWFATSKSGVPQKLMLRQNALLRRHALGNFERLTLDITKDPAMLLWLNGTDNHVYSANENYARELQELFCLGAGRGYTEQDVRELARALTGFANDWTDSGPTRFRYVKKLHDAKPKKIYGKRGKFTWQEGVKLVTRHRRHPEFLVTKLWGAFIPTKPSAATVKGLIKLYVKHDRDVRPLVEAILAHPDLYDPRRRMVKPPVVQAAGMLRAVGRGIDSGAWAWLCEIAGQYLFLPPNVSGWDDSRWLDTATFRARWMMAQHICEPARLEPDKGATAPLDAGELVRQAVTFWGDPTLSGPVRAGLERYAADTLATADEPWKKKTYPVLAVNALRMLVATSPDYLTS</sequence>
<dbReference type="Proteomes" id="UP000278962">
    <property type="component" value="Unassembled WGS sequence"/>
</dbReference>
<dbReference type="EMBL" id="RBIL01000001">
    <property type="protein sequence ID" value="RKQ91225.1"/>
    <property type="molecule type" value="Genomic_DNA"/>
</dbReference>
<dbReference type="Pfam" id="PF08811">
    <property type="entry name" value="DUF1800"/>
    <property type="match status" value="1"/>
</dbReference>
<protein>
    <submittedName>
        <fullName evidence="1">Uncharacterized protein DUF1800</fullName>
    </submittedName>
</protein>
<gene>
    <name evidence="1" type="ORF">C8N24_1046</name>
</gene>
<dbReference type="InterPro" id="IPR014917">
    <property type="entry name" value="DUF1800"/>
</dbReference>
<proteinExistence type="predicted"/>
<evidence type="ECO:0000313" key="1">
    <source>
        <dbReference type="EMBL" id="RKQ91225.1"/>
    </source>
</evidence>
<accession>A0A660LAI7</accession>
<evidence type="ECO:0000313" key="2">
    <source>
        <dbReference type="Proteomes" id="UP000278962"/>
    </source>
</evidence>
<keyword evidence="2" id="KW-1185">Reference proteome</keyword>
<name>A0A660LAI7_9ACTN</name>
<reference evidence="1 2" key="1">
    <citation type="submission" date="2018-10" db="EMBL/GenBank/DDBJ databases">
        <title>Genomic Encyclopedia of Archaeal and Bacterial Type Strains, Phase II (KMG-II): from individual species to whole genera.</title>
        <authorList>
            <person name="Goeker M."/>
        </authorList>
    </citation>
    <scope>NUCLEOTIDE SEQUENCE [LARGE SCALE GENOMIC DNA]</scope>
    <source>
        <strain evidence="1 2">DSM 14954</strain>
    </source>
</reference>